<dbReference type="PROSITE" id="PS50935">
    <property type="entry name" value="SSB"/>
    <property type="match status" value="1"/>
</dbReference>
<dbReference type="PIRSF" id="PIRSF002070">
    <property type="entry name" value="SSB"/>
    <property type="match status" value="1"/>
</dbReference>
<evidence type="ECO:0000313" key="5">
    <source>
        <dbReference type="EMBL" id="PSK88156.1"/>
    </source>
</evidence>
<evidence type="ECO:0000313" key="6">
    <source>
        <dbReference type="Proteomes" id="UP000240572"/>
    </source>
</evidence>
<comment type="caution">
    <text evidence="2">Lacks conserved residue(s) required for the propagation of feature annotation.</text>
</comment>
<evidence type="ECO:0000256" key="2">
    <source>
        <dbReference type="HAMAP-Rule" id="MF_00984"/>
    </source>
</evidence>
<evidence type="ECO:0000256" key="3">
    <source>
        <dbReference type="PIRNR" id="PIRNR002070"/>
    </source>
</evidence>
<dbReference type="OrthoDB" id="9809878at2"/>
<comment type="caution">
    <text evidence="5">The sequence shown here is derived from an EMBL/GenBank/DDBJ whole genome shotgun (WGS) entry which is preliminary data.</text>
</comment>
<comment type="subunit">
    <text evidence="2">Homotetramer.</text>
</comment>
<sequence>MSTLKNRVQLMGHLGADPELKTIDSGARVARLRIATNESYKTASGDWKDETMWHSVTAWEKLAERIEQRLHKGSFVMVEGKLVNRTFTDANGMKKYYTEVRANNIMLLDKKQAEQGEPAANESAPAMAEGDDGLPF</sequence>
<dbReference type="GO" id="GO:0009295">
    <property type="term" value="C:nucleoid"/>
    <property type="evidence" value="ECO:0007669"/>
    <property type="project" value="TreeGrafter"/>
</dbReference>
<dbReference type="NCBIfam" id="TIGR00621">
    <property type="entry name" value="ssb"/>
    <property type="match status" value="1"/>
</dbReference>
<feature type="region of interest" description="Disordered" evidence="4">
    <location>
        <begin position="113"/>
        <end position="136"/>
    </location>
</feature>
<dbReference type="Gene3D" id="2.40.50.140">
    <property type="entry name" value="Nucleic acid-binding proteins"/>
    <property type="match status" value="1"/>
</dbReference>
<dbReference type="PANTHER" id="PTHR10302">
    <property type="entry name" value="SINGLE-STRANDED DNA-BINDING PROTEIN"/>
    <property type="match status" value="1"/>
</dbReference>
<gene>
    <name evidence="5" type="ORF">B0I18_11550</name>
</gene>
<name>A0A2P8CT57_9BACT</name>
<dbReference type="AlphaFoldDB" id="A0A2P8CT57"/>
<dbReference type="SUPFAM" id="SSF50249">
    <property type="entry name" value="Nucleic acid-binding proteins"/>
    <property type="match status" value="1"/>
</dbReference>
<dbReference type="HAMAP" id="MF_00984">
    <property type="entry name" value="SSB"/>
    <property type="match status" value="1"/>
</dbReference>
<evidence type="ECO:0000256" key="4">
    <source>
        <dbReference type="SAM" id="MobiDB-lite"/>
    </source>
</evidence>
<dbReference type="InterPro" id="IPR000424">
    <property type="entry name" value="Primosome_PriB/ssb"/>
</dbReference>
<proteinExistence type="inferred from homology"/>
<keyword evidence="6" id="KW-1185">Reference proteome</keyword>
<dbReference type="Proteomes" id="UP000240572">
    <property type="component" value="Unassembled WGS sequence"/>
</dbReference>
<dbReference type="InterPro" id="IPR011344">
    <property type="entry name" value="ssDNA-bd"/>
</dbReference>
<dbReference type="CDD" id="cd04496">
    <property type="entry name" value="SSB_OBF"/>
    <property type="match status" value="1"/>
</dbReference>
<dbReference type="GO" id="GO:0003697">
    <property type="term" value="F:single-stranded DNA binding"/>
    <property type="evidence" value="ECO:0007669"/>
    <property type="project" value="UniProtKB-UniRule"/>
</dbReference>
<dbReference type="EMBL" id="PYGD01000015">
    <property type="protein sequence ID" value="PSK88156.1"/>
    <property type="molecule type" value="Genomic_DNA"/>
</dbReference>
<protein>
    <recommendedName>
        <fullName evidence="2 3">Single-stranded DNA-binding protein</fullName>
        <shortName evidence="2">SSB</shortName>
    </recommendedName>
</protein>
<dbReference type="Pfam" id="PF00436">
    <property type="entry name" value="SSB"/>
    <property type="match status" value="1"/>
</dbReference>
<dbReference type="PANTHER" id="PTHR10302:SF27">
    <property type="entry name" value="SINGLE-STRANDED DNA-BINDING PROTEIN"/>
    <property type="match status" value="1"/>
</dbReference>
<accession>A0A2P8CT57</accession>
<organism evidence="5 6">
    <name type="scientific">Taibaiella chishuiensis</name>
    <dbReference type="NCBI Taxonomy" id="1434707"/>
    <lineage>
        <taxon>Bacteria</taxon>
        <taxon>Pseudomonadati</taxon>
        <taxon>Bacteroidota</taxon>
        <taxon>Chitinophagia</taxon>
        <taxon>Chitinophagales</taxon>
        <taxon>Chitinophagaceae</taxon>
        <taxon>Taibaiella</taxon>
    </lineage>
</organism>
<dbReference type="InterPro" id="IPR012340">
    <property type="entry name" value="NA-bd_OB-fold"/>
</dbReference>
<keyword evidence="1 2" id="KW-0238">DNA-binding</keyword>
<dbReference type="GO" id="GO:0006260">
    <property type="term" value="P:DNA replication"/>
    <property type="evidence" value="ECO:0007669"/>
    <property type="project" value="InterPro"/>
</dbReference>
<dbReference type="RefSeq" id="WP_106525327.1">
    <property type="nucleotide sequence ID" value="NZ_PYGD01000015.1"/>
</dbReference>
<evidence type="ECO:0000256" key="1">
    <source>
        <dbReference type="ARBA" id="ARBA00023125"/>
    </source>
</evidence>
<reference evidence="5 6" key="1">
    <citation type="submission" date="2018-03" db="EMBL/GenBank/DDBJ databases">
        <title>Genomic Encyclopedia of Type Strains, Phase III (KMG-III): the genomes of soil and plant-associated and newly described type strains.</title>
        <authorList>
            <person name="Whitman W."/>
        </authorList>
    </citation>
    <scope>NUCLEOTIDE SEQUENCE [LARGE SCALE GENOMIC DNA]</scope>
    <source>
        <strain evidence="5 6">CGMCC 1.12700</strain>
    </source>
</reference>